<name>A0A1Z5KG07_FISSO</name>
<evidence type="ECO:0000313" key="2">
    <source>
        <dbReference type="EMBL" id="GAX24898.1"/>
    </source>
</evidence>
<comment type="caution">
    <text evidence="2">The sequence shown here is derived from an EMBL/GenBank/DDBJ whole genome shotgun (WGS) entry which is preliminary data.</text>
</comment>
<dbReference type="OrthoDB" id="566238at2759"/>
<dbReference type="Pfam" id="PF00581">
    <property type="entry name" value="Rhodanese"/>
    <property type="match status" value="1"/>
</dbReference>
<reference evidence="2 3" key="1">
    <citation type="journal article" date="2015" name="Plant Cell">
        <title>Oil accumulation by the oleaginous diatom Fistulifera solaris as revealed by the genome and transcriptome.</title>
        <authorList>
            <person name="Tanaka T."/>
            <person name="Maeda Y."/>
            <person name="Veluchamy A."/>
            <person name="Tanaka M."/>
            <person name="Abida H."/>
            <person name="Marechal E."/>
            <person name="Bowler C."/>
            <person name="Muto M."/>
            <person name="Sunaga Y."/>
            <person name="Tanaka M."/>
            <person name="Yoshino T."/>
            <person name="Taniguchi T."/>
            <person name="Fukuda Y."/>
            <person name="Nemoto M."/>
            <person name="Matsumoto M."/>
            <person name="Wong P.S."/>
            <person name="Aburatani S."/>
            <person name="Fujibuchi W."/>
        </authorList>
    </citation>
    <scope>NUCLEOTIDE SEQUENCE [LARGE SCALE GENOMIC DNA]</scope>
    <source>
        <strain evidence="2 3">JPCC DA0580</strain>
    </source>
</reference>
<keyword evidence="3" id="KW-1185">Reference proteome</keyword>
<protein>
    <recommendedName>
        <fullName evidence="1">Rhodanese domain-containing protein</fullName>
    </recommendedName>
</protein>
<dbReference type="InterPro" id="IPR036873">
    <property type="entry name" value="Rhodanese-like_dom_sf"/>
</dbReference>
<accession>A0A1Z5KG07</accession>
<dbReference type="Gene3D" id="3.40.250.10">
    <property type="entry name" value="Rhodanese-like domain"/>
    <property type="match status" value="1"/>
</dbReference>
<dbReference type="InParanoid" id="A0A1Z5KG07"/>
<dbReference type="EMBL" id="BDSP01000218">
    <property type="protein sequence ID" value="GAX24898.1"/>
    <property type="molecule type" value="Genomic_DNA"/>
</dbReference>
<dbReference type="SUPFAM" id="SSF52821">
    <property type="entry name" value="Rhodanese/Cell cycle control phosphatase"/>
    <property type="match status" value="1"/>
</dbReference>
<feature type="domain" description="Rhodanese" evidence="1">
    <location>
        <begin position="56"/>
        <end position="115"/>
    </location>
</feature>
<evidence type="ECO:0000313" key="3">
    <source>
        <dbReference type="Proteomes" id="UP000198406"/>
    </source>
</evidence>
<dbReference type="InterPro" id="IPR001763">
    <property type="entry name" value="Rhodanese-like_dom"/>
</dbReference>
<gene>
    <name evidence="2" type="ORF">FisN_2Lh169</name>
</gene>
<dbReference type="PROSITE" id="PS50206">
    <property type="entry name" value="RHODANESE_3"/>
    <property type="match status" value="1"/>
</dbReference>
<organism evidence="2 3">
    <name type="scientific">Fistulifera solaris</name>
    <name type="common">Oleaginous diatom</name>
    <dbReference type="NCBI Taxonomy" id="1519565"/>
    <lineage>
        <taxon>Eukaryota</taxon>
        <taxon>Sar</taxon>
        <taxon>Stramenopiles</taxon>
        <taxon>Ochrophyta</taxon>
        <taxon>Bacillariophyta</taxon>
        <taxon>Bacillariophyceae</taxon>
        <taxon>Bacillariophycidae</taxon>
        <taxon>Naviculales</taxon>
        <taxon>Naviculaceae</taxon>
        <taxon>Fistulifera</taxon>
    </lineage>
</organism>
<dbReference type="Proteomes" id="UP000198406">
    <property type="component" value="Unassembled WGS sequence"/>
</dbReference>
<sequence>MSRKPGVASPEELKAFVADAGDRLLVVDLRNPDAVVEPDDQPTFDIAELPSESSRPHAVSLLWDRTTNQMPIPSVPKDTPIITHCGAGGRGQMAKEFLEKHGFVKVINGGGPKDAECWAEFGDK</sequence>
<dbReference type="AlphaFoldDB" id="A0A1Z5KG07"/>
<evidence type="ECO:0000259" key="1">
    <source>
        <dbReference type="PROSITE" id="PS50206"/>
    </source>
</evidence>
<proteinExistence type="predicted"/>
<dbReference type="CDD" id="cd00158">
    <property type="entry name" value="RHOD"/>
    <property type="match status" value="1"/>
</dbReference>